<proteinExistence type="inferred from homology"/>
<dbReference type="InterPro" id="IPR000866">
    <property type="entry name" value="AhpC/TSA"/>
</dbReference>
<evidence type="ECO:0000256" key="8">
    <source>
        <dbReference type="ARBA" id="ARBA00023284"/>
    </source>
</evidence>
<dbReference type="PANTHER" id="PTHR42801">
    <property type="entry name" value="THIOREDOXIN-DEPENDENT PEROXIDE REDUCTASE"/>
    <property type="match status" value="1"/>
</dbReference>
<feature type="active site" description="Cysteine sulfenic acid (-SOH) intermediate; for peroxidase activity" evidence="13">
    <location>
        <position position="44"/>
    </location>
</feature>
<dbReference type="EC" id="1.11.1.24" evidence="3"/>
<dbReference type="GO" id="GO:0008379">
    <property type="term" value="F:thioredoxin peroxidase activity"/>
    <property type="evidence" value="ECO:0007669"/>
    <property type="project" value="TreeGrafter"/>
</dbReference>
<evidence type="ECO:0000256" key="5">
    <source>
        <dbReference type="ARBA" id="ARBA00022862"/>
    </source>
</evidence>
<dbReference type="RefSeq" id="WP_075009763.1">
    <property type="nucleotide sequence ID" value="NZ_FOAP01000019.1"/>
</dbReference>
<reference evidence="16" key="1">
    <citation type="submission" date="2016-10" db="EMBL/GenBank/DDBJ databases">
        <authorList>
            <person name="Varghese N."/>
            <person name="Submissions S."/>
        </authorList>
    </citation>
    <scope>NUCLEOTIDE SEQUENCE [LARGE SCALE GENOMIC DNA]</scope>
    <source>
        <strain evidence="16">DSM 17044</strain>
    </source>
</reference>
<evidence type="ECO:0000256" key="10">
    <source>
        <dbReference type="ARBA" id="ARBA00038489"/>
    </source>
</evidence>
<evidence type="ECO:0000256" key="6">
    <source>
        <dbReference type="ARBA" id="ARBA00023002"/>
    </source>
</evidence>
<evidence type="ECO:0000256" key="3">
    <source>
        <dbReference type="ARBA" id="ARBA00013017"/>
    </source>
</evidence>
<evidence type="ECO:0000256" key="2">
    <source>
        <dbReference type="ARBA" id="ARBA00011245"/>
    </source>
</evidence>
<dbReference type="OrthoDB" id="9812811at2"/>
<evidence type="ECO:0000313" key="15">
    <source>
        <dbReference type="EMBL" id="SEM61195.1"/>
    </source>
</evidence>
<keyword evidence="5" id="KW-0049">Antioxidant</keyword>
<evidence type="ECO:0000256" key="12">
    <source>
        <dbReference type="ARBA" id="ARBA00049091"/>
    </source>
</evidence>
<gene>
    <name evidence="15" type="ORF">SAMN05444354_119117</name>
</gene>
<evidence type="ECO:0000256" key="1">
    <source>
        <dbReference type="ARBA" id="ARBA00003330"/>
    </source>
</evidence>
<dbReference type="GO" id="GO:0005737">
    <property type="term" value="C:cytoplasm"/>
    <property type="evidence" value="ECO:0007669"/>
    <property type="project" value="TreeGrafter"/>
</dbReference>
<comment type="similarity">
    <text evidence="10">Belongs to the peroxiredoxin family. BCP/PrxQ subfamily.</text>
</comment>
<dbReference type="InterPro" id="IPR013766">
    <property type="entry name" value="Thioredoxin_domain"/>
</dbReference>
<evidence type="ECO:0000256" key="9">
    <source>
        <dbReference type="ARBA" id="ARBA00032824"/>
    </source>
</evidence>
<comment type="subunit">
    <text evidence="2">Monomer.</text>
</comment>
<dbReference type="PROSITE" id="PS51352">
    <property type="entry name" value="THIOREDOXIN_2"/>
    <property type="match status" value="1"/>
</dbReference>
<sequence>MLKPGDTAPDFTVRDHTGRTHSLSDYRGKTVVLWFYPKADTPGCTAEGCGFRDHKAGYQQKNAEILGISFDTPQENQAFSEKFGFNFPLLCDTDRKVGLAYGACDDAQAPNARRVGVIIGPDGKVKEYSPKVDARSFPQQALAGL</sequence>
<keyword evidence="8" id="KW-0676">Redox-active center</keyword>
<dbReference type="Pfam" id="PF00578">
    <property type="entry name" value="AhpC-TSA"/>
    <property type="match status" value="1"/>
</dbReference>
<evidence type="ECO:0000256" key="7">
    <source>
        <dbReference type="ARBA" id="ARBA00023157"/>
    </source>
</evidence>
<comment type="catalytic activity">
    <reaction evidence="12">
        <text>a hydroperoxide + [thioredoxin]-dithiol = an alcohol + [thioredoxin]-disulfide + H2O</text>
        <dbReference type="Rhea" id="RHEA:62620"/>
        <dbReference type="Rhea" id="RHEA-COMP:10698"/>
        <dbReference type="Rhea" id="RHEA-COMP:10700"/>
        <dbReference type="ChEBI" id="CHEBI:15377"/>
        <dbReference type="ChEBI" id="CHEBI:29950"/>
        <dbReference type="ChEBI" id="CHEBI:30879"/>
        <dbReference type="ChEBI" id="CHEBI:35924"/>
        <dbReference type="ChEBI" id="CHEBI:50058"/>
        <dbReference type="EC" id="1.11.1.24"/>
    </reaction>
</comment>
<dbReference type="InterPro" id="IPR036249">
    <property type="entry name" value="Thioredoxin-like_sf"/>
</dbReference>
<dbReference type="Proteomes" id="UP000182719">
    <property type="component" value="Unassembled WGS sequence"/>
</dbReference>
<dbReference type="EMBL" id="FOAP01000019">
    <property type="protein sequence ID" value="SEM61195.1"/>
    <property type="molecule type" value="Genomic_DNA"/>
</dbReference>
<dbReference type="GO" id="GO:0034599">
    <property type="term" value="P:cellular response to oxidative stress"/>
    <property type="evidence" value="ECO:0007669"/>
    <property type="project" value="TreeGrafter"/>
</dbReference>
<dbReference type="InterPro" id="IPR024706">
    <property type="entry name" value="Peroxiredoxin_AhpC-typ"/>
</dbReference>
<dbReference type="PIRSF" id="PIRSF000239">
    <property type="entry name" value="AHPC"/>
    <property type="match status" value="1"/>
</dbReference>
<keyword evidence="4" id="KW-0575">Peroxidase</keyword>
<dbReference type="SUPFAM" id="SSF52833">
    <property type="entry name" value="Thioredoxin-like"/>
    <property type="match status" value="1"/>
</dbReference>
<protein>
    <recommendedName>
        <fullName evidence="3">thioredoxin-dependent peroxiredoxin</fullName>
        <ecNumber evidence="3">1.11.1.24</ecNumber>
    </recommendedName>
    <alternativeName>
        <fullName evidence="9">Thioredoxin peroxidase</fullName>
    </alternativeName>
    <alternativeName>
        <fullName evidence="11">Thioredoxin-dependent peroxiredoxin Bcp</fullName>
    </alternativeName>
</protein>
<keyword evidence="6" id="KW-0560">Oxidoreductase</keyword>
<name>A0A1H7ZRZ0_STIAU</name>
<dbReference type="Gene3D" id="3.40.30.10">
    <property type="entry name" value="Glutaredoxin"/>
    <property type="match status" value="1"/>
</dbReference>
<accession>A0A1H7ZRZ0</accession>
<evidence type="ECO:0000256" key="11">
    <source>
        <dbReference type="ARBA" id="ARBA00042639"/>
    </source>
</evidence>
<comment type="function">
    <text evidence="1">Thiol-specific peroxidase that catalyzes the reduction of hydrogen peroxide and organic hydroperoxides to water and alcohols, respectively. Plays a role in cell protection against oxidative stress by detoxifying peroxides and as sensor of hydrogen peroxide-mediated signaling events.</text>
</comment>
<evidence type="ECO:0000256" key="13">
    <source>
        <dbReference type="PIRSR" id="PIRSR000239-1"/>
    </source>
</evidence>
<dbReference type="PANTHER" id="PTHR42801:SF4">
    <property type="entry name" value="AHPC_TSA FAMILY PROTEIN"/>
    <property type="match status" value="1"/>
</dbReference>
<feature type="domain" description="Thioredoxin" evidence="14">
    <location>
        <begin position="2"/>
        <end position="145"/>
    </location>
</feature>
<keyword evidence="7" id="KW-1015">Disulfide bond</keyword>
<evidence type="ECO:0000313" key="16">
    <source>
        <dbReference type="Proteomes" id="UP000182719"/>
    </source>
</evidence>
<dbReference type="AlphaFoldDB" id="A0A1H7ZRZ0"/>
<evidence type="ECO:0000259" key="14">
    <source>
        <dbReference type="PROSITE" id="PS51352"/>
    </source>
</evidence>
<keyword evidence="16" id="KW-1185">Reference proteome</keyword>
<dbReference type="InterPro" id="IPR050924">
    <property type="entry name" value="Peroxiredoxin_BCP/PrxQ"/>
</dbReference>
<organism evidence="15 16">
    <name type="scientific">Stigmatella aurantiaca</name>
    <dbReference type="NCBI Taxonomy" id="41"/>
    <lineage>
        <taxon>Bacteria</taxon>
        <taxon>Pseudomonadati</taxon>
        <taxon>Myxococcota</taxon>
        <taxon>Myxococcia</taxon>
        <taxon>Myxococcales</taxon>
        <taxon>Cystobacterineae</taxon>
        <taxon>Archangiaceae</taxon>
        <taxon>Stigmatella</taxon>
    </lineage>
</organism>
<dbReference type="CDD" id="cd03017">
    <property type="entry name" value="PRX_BCP"/>
    <property type="match status" value="1"/>
</dbReference>
<dbReference type="GO" id="GO:0045454">
    <property type="term" value="P:cell redox homeostasis"/>
    <property type="evidence" value="ECO:0007669"/>
    <property type="project" value="TreeGrafter"/>
</dbReference>
<evidence type="ECO:0000256" key="4">
    <source>
        <dbReference type="ARBA" id="ARBA00022559"/>
    </source>
</evidence>